<dbReference type="PIRSF" id="PIRSF017393">
    <property type="entry name" value="MTase_SAV2177"/>
    <property type="match status" value="1"/>
</dbReference>
<reference evidence="2" key="1">
    <citation type="submission" date="2015-11" db="EMBL/GenBank/DDBJ databases">
        <authorList>
            <person name="Varghese N."/>
        </authorList>
    </citation>
    <scope>NUCLEOTIDE SEQUENCE [LARGE SCALE GENOMIC DNA]</scope>
    <source>
        <strain evidence="2">DSM 45899</strain>
    </source>
</reference>
<dbReference type="AlphaFoldDB" id="A0A0S4QJH2"/>
<dbReference type="InterPro" id="IPR006764">
    <property type="entry name" value="SAM_dep_MeTrfase_SAV2177_type"/>
</dbReference>
<evidence type="ECO:0000313" key="1">
    <source>
        <dbReference type="EMBL" id="CUU55422.1"/>
    </source>
</evidence>
<dbReference type="Gene3D" id="3.40.50.150">
    <property type="entry name" value="Vaccinia Virus protein VP39"/>
    <property type="match status" value="1"/>
</dbReference>
<dbReference type="Pfam" id="PF04672">
    <property type="entry name" value="Methyltransf_19"/>
    <property type="match status" value="1"/>
</dbReference>
<accession>A0A0S4QJH2</accession>
<sequence length="283" mass="30235">MTASDEGWNSGSAAPDWVPAGVDLRTDVPHSARVYDYILGGKDNFPADRAAAEDIVKDWPHLPVSMRSNRSFMARVARVLAEEHGFRQFLDIGTGLPTPPNLHEVVQEAAPEARILYVDNDPIVLVHARALLTSSAEGRTSYLDADFGDPAAILGSVQLQETIDLSQPVAVSLIAIVHFIVDDDVVRSLIEQLMAPLAPGSILALSTCTADSAPEEVRVGVAAYNANGIPLVARDKARAESLFAGLELIDPGVVLVNHWHPDSAAAATDDAHVHMYGGIARKS</sequence>
<dbReference type="GO" id="GO:0008168">
    <property type="term" value="F:methyltransferase activity"/>
    <property type="evidence" value="ECO:0007669"/>
    <property type="project" value="UniProtKB-KW"/>
</dbReference>
<organism evidence="1 2">
    <name type="scientific">Parafrankia irregularis</name>
    <dbReference type="NCBI Taxonomy" id="795642"/>
    <lineage>
        <taxon>Bacteria</taxon>
        <taxon>Bacillati</taxon>
        <taxon>Actinomycetota</taxon>
        <taxon>Actinomycetes</taxon>
        <taxon>Frankiales</taxon>
        <taxon>Frankiaceae</taxon>
        <taxon>Parafrankia</taxon>
    </lineage>
</organism>
<protein>
    <submittedName>
        <fullName evidence="1">S-adenosyl methyltransferase</fullName>
    </submittedName>
</protein>
<dbReference type="Proteomes" id="UP000198802">
    <property type="component" value="Unassembled WGS sequence"/>
</dbReference>
<dbReference type="EMBL" id="FAOZ01000005">
    <property type="protein sequence ID" value="CUU55422.1"/>
    <property type="molecule type" value="Genomic_DNA"/>
</dbReference>
<dbReference type="SUPFAM" id="SSF53335">
    <property type="entry name" value="S-adenosyl-L-methionine-dependent methyltransferases"/>
    <property type="match status" value="1"/>
</dbReference>
<evidence type="ECO:0000313" key="2">
    <source>
        <dbReference type="Proteomes" id="UP000198802"/>
    </source>
</evidence>
<keyword evidence="1" id="KW-0808">Transferase</keyword>
<proteinExistence type="predicted"/>
<name>A0A0S4QJH2_9ACTN</name>
<gene>
    <name evidence="1" type="ORF">Ga0074812_10572</name>
</gene>
<dbReference type="GO" id="GO:0032259">
    <property type="term" value="P:methylation"/>
    <property type="evidence" value="ECO:0007669"/>
    <property type="project" value="UniProtKB-KW"/>
</dbReference>
<keyword evidence="1" id="KW-0489">Methyltransferase</keyword>
<dbReference type="InterPro" id="IPR029063">
    <property type="entry name" value="SAM-dependent_MTases_sf"/>
</dbReference>
<keyword evidence="2" id="KW-1185">Reference proteome</keyword>